<evidence type="ECO:0000256" key="3">
    <source>
        <dbReference type="ARBA" id="ARBA00022737"/>
    </source>
</evidence>
<feature type="compositionally biased region" description="Polar residues" evidence="6">
    <location>
        <begin position="1162"/>
        <end position="1188"/>
    </location>
</feature>
<keyword evidence="7" id="KW-1133">Transmembrane helix</keyword>
<protein>
    <recommendedName>
        <fullName evidence="8">EGF-like domain-containing protein</fullName>
    </recommendedName>
</protein>
<keyword evidence="10" id="KW-1185">Reference proteome</keyword>
<feature type="compositionally biased region" description="Low complexity" evidence="6">
    <location>
        <begin position="687"/>
        <end position="701"/>
    </location>
</feature>
<feature type="transmembrane region" description="Helical" evidence="7">
    <location>
        <begin position="2047"/>
        <end position="2068"/>
    </location>
</feature>
<feature type="domain" description="EGF-like" evidence="8">
    <location>
        <begin position="143"/>
        <end position="181"/>
    </location>
</feature>
<sequence>MRAAGGGHSARRLHIFSSGSPLLLSTILLFILFVMPVAAISKNFVNVSMPEMRPTFVVNFDTATVICQHSADPSDLHIHNMSSLCDGNQDCYHNPAMHDESFPYCERKCDSTCGGKGACLYDGNRAMCYCDSGFSGPSCEVQDANECLERPCHLMAHCQNTMGSYECRCLSGFSGDGHSCVDVDECVDSKCPDHAECINLPGTFFCNCTQGFSPKGQPLERCADINECDLKLHDCKPHQICENTLGSFKCVDSCSVGYESNDDRDSEAVGGCVDVDECSRGTHSCDPRADCTNTVGGYTCECDEGFTGDGKNCQPVTDCNLNGDICDRHAHCLPGMNMCLCNAGYVGDGITCHDVNECEANVNTCSSEARCVNIEGGYICCGAETDDDRCIEQQGAFCSGGCGLNALCLNSSCACIDGFSGDPRRKCLDVNECEDEKKCGGVGEWCVNLSGGFTCCNADSKNPECLVLKSTDVAAQQKLSSEAAVTHSSVLSALGGELIEGSGQSHTSSGGSVAVARGTFTPSVQLISSTRLPCTSYCPANSDCVKGFCECSKGYGGNAYSGCEDVDECLTGKQCKEEAGEWCVNLVGSFVCCSMDNATHEDCIGLEITRGNGLRLIGGVEEGAIVAASANRSSGDELITEIVQQSRNFSSGQIIVARSKVSSGEALLQTTPSDEFGLEIVADRVTATPSSHTTTDSSDADMLQPEGSGSESGVTGASPSANSTLLVRFTTLENAAGNSTFSSTASSILIESHSSGNNSRVAEFESKGGRSSSSEGGIILIGDGKHKKEEPDSGEDSNEVGLEIVWTNSSEIVGNTNGTVDTDKVGLEVSGESLSSTTTTTELPLILTADKTTTVVTGRIIGIEETSTAATSTPLSNATIGSTQTTPTVDVEEWESLTKNASKGILTSTEQTTPAIANASIVPPESSSSPTFKPNETTDGFTPILHSNQTFSGSSTLPSALTTSAPENETGPGTVSFTEGPPETSSEATSTEKVLSTSVTKTSETSETPTTPVPNLESTSTSSLSTTSEVAPISSSPASIGSSSLPPSSTTTTESLASSSETSILPTAATEASGLSSESESTSTSIGETESTTSYLSTLPSESSLSSSSTTVAFEKTTKSDTLSESTTVTPSELSTSSTSEGLESSEPTTSSASTTRSLPTESRSPSVPASSTTPLPKSVSSPKTITSEGEGLPLVRTTSPNETEAEKKEEVTSTTLSSSTSSVASSTSQPEIDEIEGSSEVISPAEPTETTLLLSTSSLTTSATLLPETTESSFSGSSTMTVKITPESTTSSTLEHSTEKQKEITSTTLPTSLFPDLGETTAKKVGDREQVTETPTTSAKPEPTEEGPTTVTRLPSKAPTAVPQEPTKDTFSLATTSTAAPSNVSLVEKTKCTSSDECGKDSLCERRTGVCRCLPGFEGTPPHTPCADVDECARGLHKCHESSRCHNYVGGYTCFCPVGFRKNEYGICEDVNECEEWHSTCCGSNSTCVNSPGSYSCSCNQGFIGDGYHCVPNRMTPCNAEEQIRADCSSNRMCMVNGDGSFDCSTCLTGFELVEAECKDINECDSSHMCHSKAVCSNLNGSYSCACVEGFRGDGFMCEDVDECERRPCHPNAECTNSEGSFACKCAEGFTGDGVKECMNPLEKSCEDVEKFCGRTTNVVCLSVRIYNDSLTSVCECDPNYRFDEKTRQCVDIDECMEDRHNCDPASSVCVNEDGGFRCDCAEGYEGKGGMCVVLNICISCAWPDIDECGRGMAGCDSMATCINRMGSCGCKCMAGYTGDGTQCFEMKKPETSTRCTEEWERLCEVENKGCHVDEEDVPQCGACLAGHQPVNGTCQPVQGVGLCKEKNDCDVHADCIDVHPGSHFCVCSPGFIGDGKICDDIDECSLHGMCDENAVCKNSMGAFECVCKDGFRREGRVCVAQPVWRRSQQKRRSHVYRLFFVYDNNDNYEVSCSTEVFFDDVFLFADVSFFVDAFLISDVSFFADVFLFSDVSFFADVFLISDVSFFTDVFLISDVSFFADVFLFSDVFFFVDVPFFADVFLFTDVSLFSGVSFIIDVSLFSGVFLFTDIVNHRVYYNFTTNHKLTKNLFDVADRRDQYERCEFNSGKRLQSQSLDVIFVGNVFHLFFNFSFTKDFWNDVKDDFRRRTREPRHDFSRNHSKSSDRDFRNNQKLFCSRIECFF</sequence>
<feature type="compositionally biased region" description="Basic and acidic residues" evidence="6">
    <location>
        <begin position="1322"/>
        <end position="1332"/>
    </location>
</feature>
<dbReference type="InterPro" id="IPR001881">
    <property type="entry name" value="EGF-like_Ca-bd_dom"/>
</dbReference>
<dbReference type="InterPro" id="IPR000152">
    <property type="entry name" value="EGF-type_Asp/Asn_hydroxyl_site"/>
</dbReference>
<feature type="domain" description="EGF-like" evidence="8">
    <location>
        <begin position="274"/>
        <end position="314"/>
    </location>
</feature>
<keyword evidence="4 5" id="KW-1015">Disulfide bond</keyword>
<comment type="caution">
    <text evidence="5">Lacks conserved residue(s) required for the propagation of feature annotation.</text>
</comment>
<dbReference type="InterPro" id="IPR000742">
    <property type="entry name" value="EGF"/>
</dbReference>
<feature type="compositionally biased region" description="Low complexity" evidence="6">
    <location>
        <begin position="769"/>
        <end position="782"/>
    </location>
</feature>
<dbReference type="PROSITE" id="PS00022">
    <property type="entry name" value="EGF_1"/>
    <property type="match status" value="1"/>
</dbReference>
<dbReference type="GO" id="GO:0005509">
    <property type="term" value="F:calcium ion binding"/>
    <property type="evidence" value="ECO:0007669"/>
    <property type="project" value="InterPro"/>
</dbReference>
<keyword evidence="3" id="KW-0677">Repeat</keyword>
<dbReference type="Gene3D" id="2.10.25.10">
    <property type="entry name" value="Laminin"/>
    <property type="match status" value="15"/>
</dbReference>
<dbReference type="InterPro" id="IPR049883">
    <property type="entry name" value="NOTCH1_EGF-like"/>
</dbReference>
<evidence type="ECO:0000256" key="2">
    <source>
        <dbReference type="ARBA" id="ARBA00022729"/>
    </source>
</evidence>
<dbReference type="Proteomes" id="UP000835052">
    <property type="component" value="Unassembled WGS sequence"/>
</dbReference>
<dbReference type="FunFam" id="2.10.25.10:FF:000038">
    <property type="entry name" value="Fibrillin 2"/>
    <property type="match status" value="11"/>
</dbReference>
<feature type="region of interest" description="Disordered" evidence="6">
    <location>
        <begin position="687"/>
        <end position="719"/>
    </location>
</feature>
<feature type="compositionally biased region" description="Low complexity" evidence="6">
    <location>
        <begin position="1261"/>
        <end position="1296"/>
    </location>
</feature>
<proteinExistence type="predicted"/>
<feature type="domain" description="EGF-like" evidence="8">
    <location>
        <begin position="1561"/>
        <end position="1600"/>
    </location>
</feature>
<feature type="compositionally biased region" description="Polar residues" evidence="6">
    <location>
        <begin position="971"/>
        <end position="988"/>
    </location>
</feature>
<evidence type="ECO:0000313" key="10">
    <source>
        <dbReference type="Proteomes" id="UP000835052"/>
    </source>
</evidence>
<dbReference type="InterPro" id="IPR009030">
    <property type="entry name" value="Growth_fac_rcpt_cys_sf"/>
</dbReference>
<keyword evidence="1 5" id="KW-0245">EGF-like domain</keyword>
<dbReference type="InterPro" id="IPR052235">
    <property type="entry name" value="Nephronectin_domain"/>
</dbReference>
<keyword evidence="2" id="KW-0732">Signal</keyword>
<dbReference type="InterPro" id="IPR018097">
    <property type="entry name" value="EGF_Ca-bd_CS"/>
</dbReference>
<feature type="transmembrane region" description="Helical" evidence="7">
    <location>
        <begin position="2001"/>
        <end position="2027"/>
    </location>
</feature>
<dbReference type="PANTHER" id="PTHR24050:SF28">
    <property type="entry name" value="UROMODULIN-LIKE"/>
    <property type="match status" value="1"/>
</dbReference>
<feature type="domain" description="EGF-like" evidence="8">
    <location>
        <begin position="1841"/>
        <end position="1881"/>
    </location>
</feature>
<comment type="caution">
    <text evidence="9">The sequence shown here is derived from an EMBL/GenBank/DDBJ whole genome shotgun (WGS) entry which is preliminary data.</text>
</comment>
<feature type="disulfide bond" evidence="5">
    <location>
        <begin position="109"/>
        <end position="119"/>
    </location>
</feature>
<evidence type="ECO:0000259" key="8">
    <source>
        <dbReference type="PROSITE" id="PS50026"/>
    </source>
</evidence>
<dbReference type="PROSITE" id="PS00010">
    <property type="entry name" value="ASX_HYDROXYL"/>
    <property type="match status" value="9"/>
</dbReference>
<dbReference type="InterPro" id="IPR024731">
    <property type="entry name" value="NELL2-like_EGF"/>
</dbReference>
<keyword evidence="7" id="KW-0812">Transmembrane</keyword>
<reference evidence="9" key="1">
    <citation type="submission" date="2020-10" db="EMBL/GenBank/DDBJ databases">
        <authorList>
            <person name="Kikuchi T."/>
        </authorList>
    </citation>
    <scope>NUCLEOTIDE SEQUENCE</scope>
    <source>
        <strain evidence="9">NKZ352</strain>
    </source>
</reference>
<feature type="compositionally biased region" description="Low complexity" evidence="6">
    <location>
        <begin position="954"/>
        <end position="966"/>
    </location>
</feature>
<feature type="domain" description="EGF-like" evidence="8">
    <location>
        <begin position="182"/>
        <end position="223"/>
    </location>
</feature>
<feature type="disulfide bond" evidence="5">
    <location>
        <begin position="130"/>
        <end position="139"/>
    </location>
</feature>
<accession>A0A8S1GY80</accession>
<feature type="domain" description="EGF-like" evidence="8">
    <location>
        <begin position="1429"/>
        <end position="1470"/>
    </location>
</feature>
<dbReference type="CDD" id="cd00054">
    <property type="entry name" value="EGF_CA"/>
    <property type="match status" value="11"/>
</dbReference>
<dbReference type="PROSITE" id="PS50026">
    <property type="entry name" value="EGF_3"/>
    <property type="match status" value="12"/>
</dbReference>
<name>A0A8S1GY80_9PELO</name>
<keyword evidence="7" id="KW-0472">Membrane</keyword>
<dbReference type="OrthoDB" id="283575at2759"/>
<gene>
    <name evidence="9" type="ORF">CAUJ_LOCUS4194</name>
</gene>
<evidence type="ECO:0000313" key="9">
    <source>
        <dbReference type="EMBL" id="CAD6188275.1"/>
    </source>
</evidence>
<feature type="compositionally biased region" description="Low complexity" evidence="6">
    <location>
        <begin position="1123"/>
        <end position="1161"/>
    </location>
</feature>
<feature type="region of interest" description="Disordered" evidence="6">
    <location>
        <begin position="1261"/>
        <end position="1370"/>
    </location>
</feature>
<feature type="domain" description="EGF-like" evidence="8">
    <location>
        <begin position="315"/>
        <end position="353"/>
    </location>
</feature>
<evidence type="ECO:0000256" key="7">
    <source>
        <dbReference type="SAM" id="Phobius"/>
    </source>
</evidence>
<evidence type="ECO:0000256" key="5">
    <source>
        <dbReference type="PROSITE-ProRule" id="PRU00076"/>
    </source>
</evidence>
<feature type="domain" description="EGF-like" evidence="8">
    <location>
        <begin position="106"/>
        <end position="140"/>
    </location>
</feature>
<dbReference type="SUPFAM" id="SSF57196">
    <property type="entry name" value="EGF/Laminin"/>
    <property type="match status" value="6"/>
</dbReference>
<dbReference type="SUPFAM" id="SSF57184">
    <property type="entry name" value="Growth factor receptor domain"/>
    <property type="match status" value="3"/>
</dbReference>
<dbReference type="Pfam" id="PF12947">
    <property type="entry name" value="EGF_3"/>
    <property type="match status" value="3"/>
</dbReference>
<feature type="compositionally biased region" description="Polar residues" evidence="6">
    <location>
        <begin position="925"/>
        <end position="953"/>
    </location>
</feature>
<feature type="domain" description="EGF-like" evidence="8">
    <location>
        <begin position="1601"/>
        <end position="1640"/>
    </location>
</feature>
<feature type="region of interest" description="Disordered" evidence="6">
    <location>
        <begin position="754"/>
        <end position="798"/>
    </location>
</feature>
<dbReference type="SMART" id="SM00181">
    <property type="entry name" value="EGF"/>
    <property type="match status" value="21"/>
</dbReference>
<feature type="domain" description="EGF-like" evidence="8">
    <location>
        <begin position="1693"/>
        <end position="1734"/>
    </location>
</feature>
<dbReference type="PROSITE" id="PS01187">
    <property type="entry name" value="EGF_CA"/>
    <property type="match status" value="7"/>
</dbReference>
<evidence type="ECO:0000256" key="6">
    <source>
        <dbReference type="SAM" id="MobiDB-lite"/>
    </source>
</evidence>
<feature type="compositionally biased region" description="Low complexity" evidence="6">
    <location>
        <begin position="989"/>
        <end position="1111"/>
    </location>
</feature>
<feature type="region of interest" description="Disordered" evidence="6">
    <location>
        <begin position="919"/>
        <end position="1249"/>
    </location>
</feature>
<evidence type="ECO:0000256" key="4">
    <source>
        <dbReference type="ARBA" id="ARBA00023157"/>
    </source>
</evidence>
<feature type="compositionally biased region" description="Polar residues" evidence="6">
    <location>
        <begin position="707"/>
        <end position="719"/>
    </location>
</feature>
<dbReference type="Pfam" id="PF07645">
    <property type="entry name" value="EGF_CA"/>
    <property type="match status" value="9"/>
</dbReference>
<dbReference type="PANTHER" id="PTHR24050">
    <property type="entry name" value="PA14 DOMAIN-CONTAINING PROTEIN"/>
    <property type="match status" value="1"/>
</dbReference>
<dbReference type="SMART" id="SM00179">
    <property type="entry name" value="EGF_CA"/>
    <property type="match status" value="15"/>
</dbReference>
<dbReference type="EMBL" id="CAJGYM010000008">
    <property type="protein sequence ID" value="CAD6188275.1"/>
    <property type="molecule type" value="Genomic_DNA"/>
</dbReference>
<feature type="compositionally biased region" description="Low complexity" evidence="6">
    <location>
        <begin position="1213"/>
        <end position="1229"/>
    </location>
</feature>
<evidence type="ECO:0000256" key="1">
    <source>
        <dbReference type="ARBA" id="ARBA00022536"/>
    </source>
</evidence>
<feature type="domain" description="EGF-like" evidence="8">
    <location>
        <begin position="1882"/>
        <end position="1921"/>
    </location>
</feature>
<feature type="domain" description="EGF-like" evidence="8">
    <location>
        <begin position="1471"/>
        <end position="1512"/>
    </location>
</feature>
<dbReference type="PROSITE" id="PS01186">
    <property type="entry name" value="EGF_2"/>
    <property type="match status" value="11"/>
</dbReference>
<organism evidence="9 10">
    <name type="scientific">Caenorhabditis auriculariae</name>
    <dbReference type="NCBI Taxonomy" id="2777116"/>
    <lineage>
        <taxon>Eukaryota</taxon>
        <taxon>Metazoa</taxon>
        <taxon>Ecdysozoa</taxon>
        <taxon>Nematoda</taxon>
        <taxon>Chromadorea</taxon>
        <taxon>Rhabditida</taxon>
        <taxon>Rhabditina</taxon>
        <taxon>Rhabditomorpha</taxon>
        <taxon>Rhabditoidea</taxon>
        <taxon>Rhabditidae</taxon>
        <taxon>Peloderinae</taxon>
        <taxon>Caenorhabditis</taxon>
    </lineage>
</organism>